<name>A0A8R7P144_TRIUA</name>
<evidence type="ECO:0000313" key="2">
    <source>
        <dbReference type="EnsemblPlants" id="TuG1812G0100001814.01.T01.cds381407"/>
    </source>
</evidence>
<feature type="region of interest" description="Disordered" evidence="1">
    <location>
        <begin position="1"/>
        <end position="27"/>
    </location>
</feature>
<dbReference type="Proteomes" id="UP000015106">
    <property type="component" value="Chromosome 1"/>
</dbReference>
<reference evidence="2" key="2">
    <citation type="submission" date="2018-03" db="EMBL/GenBank/DDBJ databases">
        <title>The Triticum urartu genome reveals the dynamic nature of wheat genome evolution.</title>
        <authorList>
            <person name="Ling H."/>
            <person name="Ma B."/>
            <person name="Shi X."/>
            <person name="Liu H."/>
            <person name="Dong L."/>
            <person name="Sun H."/>
            <person name="Cao Y."/>
            <person name="Gao Q."/>
            <person name="Zheng S."/>
            <person name="Li Y."/>
            <person name="Yu Y."/>
            <person name="Du H."/>
            <person name="Qi M."/>
            <person name="Li Y."/>
            <person name="Yu H."/>
            <person name="Cui Y."/>
            <person name="Wang N."/>
            <person name="Chen C."/>
            <person name="Wu H."/>
            <person name="Zhao Y."/>
            <person name="Zhang J."/>
            <person name="Li Y."/>
            <person name="Zhou W."/>
            <person name="Zhang B."/>
            <person name="Hu W."/>
            <person name="Eijk M."/>
            <person name="Tang J."/>
            <person name="Witsenboer H."/>
            <person name="Zhao S."/>
            <person name="Li Z."/>
            <person name="Zhang A."/>
            <person name="Wang D."/>
            <person name="Liang C."/>
        </authorList>
    </citation>
    <scope>NUCLEOTIDE SEQUENCE [LARGE SCALE GENOMIC DNA]</scope>
    <source>
        <strain evidence="2">cv. G1812</strain>
    </source>
</reference>
<dbReference type="EnsemblPlants" id="TuG1812G0100001814.01.T02">
    <property type="protein sequence ID" value="TuG1812G0100001814.01.T02.cds381407"/>
    <property type="gene ID" value="TuG1812G0100001814.01"/>
</dbReference>
<dbReference type="AlphaFoldDB" id="A0A8R7P144"/>
<dbReference type="Gramene" id="TuG1812G0100001814.01.T02">
    <property type="protein sequence ID" value="TuG1812G0100001814.01.T02.cds381407"/>
    <property type="gene ID" value="TuG1812G0100001814.01"/>
</dbReference>
<feature type="compositionally biased region" description="Basic and acidic residues" evidence="1">
    <location>
        <begin position="120"/>
        <end position="133"/>
    </location>
</feature>
<evidence type="ECO:0000256" key="1">
    <source>
        <dbReference type="SAM" id="MobiDB-lite"/>
    </source>
</evidence>
<reference evidence="2" key="3">
    <citation type="submission" date="2022-06" db="UniProtKB">
        <authorList>
            <consortium name="EnsemblPlants"/>
        </authorList>
    </citation>
    <scope>IDENTIFICATION</scope>
</reference>
<dbReference type="EnsemblPlants" id="TuG1812G0100001814.01.T01">
    <property type="protein sequence ID" value="TuG1812G0100001814.01.T01.cds381407"/>
    <property type="gene ID" value="TuG1812G0100001814.01"/>
</dbReference>
<reference evidence="3" key="1">
    <citation type="journal article" date="2013" name="Nature">
        <title>Draft genome of the wheat A-genome progenitor Triticum urartu.</title>
        <authorList>
            <person name="Ling H.Q."/>
            <person name="Zhao S."/>
            <person name="Liu D."/>
            <person name="Wang J."/>
            <person name="Sun H."/>
            <person name="Zhang C."/>
            <person name="Fan H."/>
            <person name="Li D."/>
            <person name="Dong L."/>
            <person name="Tao Y."/>
            <person name="Gao C."/>
            <person name="Wu H."/>
            <person name="Li Y."/>
            <person name="Cui Y."/>
            <person name="Guo X."/>
            <person name="Zheng S."/>
            <person name="Wang B."/>
            <person name="Yu K."/>
            <person name="Liang Q."/>
            <person name="Yang W."/>
            <person name="Lou X."/>
            <person name="Chen J."/>
            <person name="Feng M."/>
            <person name="Jian J."/>
            <person name="Zhang X."/>
            <person name="Luo G."/>
            <person name="Jiang Y."/>
            <person name="Liu J."/>
            <person name="Wang Z."/>
            <person name="Sha Y."/>
            <person name="Zhang B."/>
            <person name="Wu H."/>
            <person name="Tang D."/>
            <person name="Shen Q."/>
            <person name="Xue P."/>
            <person name="Zou S."/>
            <person name="Wang X."/>
            <person name="Liu X."/>
            <person name="Wang F."/>
            <person name="Yang Y."/>
            <person name="An X."/>
            <person name="Dong Z."/>
            <person name="Zhang K."/>
            <person name="Zhang X."/>
            <person name="Luo M.C."/>
            <person name="Dvorak J."/>
            <person name="Tong Y."/>
            <person name="Wang J."/>
            <person name="Yang H."/>
            <person name="Li Z."/>
            <person name="Wang D."/>
            <person name="Zhang A."/>
            <person name="Wang J."/>
        </authorList>
    </citation>
    <scope>NUCLEOTIDE SEQUENCE</scope>
    <source>
        <strain evidence="3">cv. G1812</strain>
    </source>
</reference>
<organism evidence="2 3">
    <name type="scientific">Triticum urartu</name>
    <name type="common">Red wild einkorn</name>
    <name type="synonym">Crithodium urartu</name>
    <dbReference type="NCBI Taxonomy" id="4572"/>
    <lineage>
        <taxon>Eukaryota</taxon>
        <taxon>Viridiplantae</taxon>
        <taxon>Streptophyta</taxon>
        <taxon>Embryophyta</taxon>
        <taxon>Tracheophyta</taxon>
        <taxon>Spermatophyta</taxon>
        <taxon>Magnoliopsida</taxon>
        <taxon>Liliopsida</taxon>
        <taxon>Poales</taxon>
        <taxon>Poaceae</taxon>
        <taxon>BOP clade</taxon>
        <taxon>Pooideae</taxon>
        <taxon>Triticodae</taxon>
        <taxon>Triticeae</taxon>
        <taxon>Triticinae</taxon>
        <taxon>Triticum</taxon>
    </lineage>
</organism>
<protein>
    <submittedName>
        <fullName evidence="2">Uncharacterized protein</fullName>
    </submittedName>
</protein>
<accession>A0A8R7P144</accession>
<sequence length="200" mass="22478">MPSHPIPHPRETARRRGGPRRRSPLSPHASSFLSILLLSPPLVHPRRPGLTMIHGPLLLPASVHRGSSVALDLLVPRRPYCTTHARLLIHGRLFPSRRIDVGCHDQPLAQLVHDVGASVEKKRGREMSREGRRINRGRRGRTREEKSREKGRRRSGELQLGSSVAAYCVVVSLKLTCWNVYAQLKLAHSVLHISNSLQNF</sequence>
<keyword evidence="3" id="KW-1185">Reference proteome</keyword>
<evidence type="ECO:0000313" key="3">
    <source>
        <dbReference type="Proteomes" id="UP000015106"/>
    </source>
</evidence>
<feature type="region of interest" description="Disordered" evidence="1">
    <location>
        <begin position="120"/>
        <end position="155"/>
    </location>
</feature>
<proteinExistence type="predicted"/>
<dbReference type="Gramene" id="TuG1812G0100001814.01.T01">
    <property type="protein sequence ID" value="TuG1812G0100001814.01.T01.cds381407"/>
    <property type="gene ID" value="TuG1812G0100001814.01"/>
</dbReference>